<feature type="region of interest" description="Disordered" evidence="1">
    <location>
        <begin position="47"/>
        <end position="84"/>
    </location>
</feature>
<evidence type="ECO:0000313" key="3">
    <source>
        <dbReference type="Proteomes" id="UP001283361"/>
    </source>
</evidence>
<keyword evidence="3" id="KW-1185">Reference proteome</keyword>
<dbReference type="EMBL" id="JAWDGP010005966">
    <property type="protein sequence ID" value="KAK3748997.1"/>
    <property type="molecule type" value="Genomic_DNA"/>
</dbReference>
<protein>
    <submittedName>
        <fullName evidence="2">Uncharacterized protein</fullName>
    </submittedName>
</protein>
<dbReference type="Proteomes" id="UP001283361">
    <property type="component" value="Unassembled WGS sequence"/>
</dbReference>
<name>A0AAE0YKY2_9GAST</name>
<evidence type="ECO:0000313" key="2">
    <source>
        <dbReference type="EMBL" id="KAK3748997.1"/>
    </source>
</evidence>
<accession>A0AAE0YKY2</accession>
<proteinExistence type="predicted"/>
<feature type="compositionally biased region" description="Polar residues" evidence="1">
    <location>
        <begin position="63"/>
        <end position="84"/>
    </location>
</feature>
<feature type="region of interest" description="Disordered" evidence="1">
    <location>
        <begin position="1"/>
        <end position="20"/>
    </location>
</feature>
<reference evidence="2" key="1">
    <citation type="journal article" date="2023" name="G3 (Bethesda)">
        <title>A reference genome for the long-term kleptoplast-retaining sea slug Elysia crispata morphotype clarki.</title>
        <authorList>
            <person name="Eastman K.E."/>
            <person name="Pendleton A.L."/>
            <person name="Shaikh M.A."/>
            <person name="Suttiyut T."/>
            <person name="Ogas R."/>
            <person name="Tomko P."/>
            <person name="Gavelis G."/>
            <person name="Widhalm J.R."/>
            <person name="Wisecaver J.H."/>
        </authorList>
    </citation>
    <scope>NUCLEOTIDE SEQUENCE</scope>
    <source>
        <strain evidence="2">ECLA1</strain>
    </source>
</reference>
<comment type="caution">
    <text evidence="2">The sequence shown here is derived from an EMBL/GenBank/DDBJ whole genome shotgun (WGS) entry which is preliminary data.</text>
</comment>
<sequence>MQQQQQPSLPPNSVDLGLKQEERRPWLKSILTMTLLFDGFTKKLCQPAQFSTPGPALPGRASQPHQDTLAPQLTPLNTTSLEWL</sequence>
<gene>
    <name evidence="2" type="ORF">RRG08_000764</name>
</gene>
<dbReference type="AlphaFoldDB" id="A0AAE0YKY2"/>
<evidence type="ECO:0000256" key="1">
    <source>
        <dbReference type="SAM" id="MobiDB-lite"/>
    </source>
</evidence>
<organism evidence="2 3">
    <name type="scientific">Elysia crispata</name>
    <name type="common">lettuce slug</name>
    <dbReference type="NCBI Taxonomy" id="231223"/>
    <lineage>
        <taxon>Eukaryota</taxon>
        <taxon>Metazoa</taxon>
        <taxon>Spiralia</taxon>
        <taxon>Lophotrochozoa</taxon>
        <taxon>Mollusca</taxon>
        <taxon>Gastropoda</taxon>
        <taxon>Heterobranchia</taxon>
        <taxon>Euthyneura</taxon>
        <taxon>Panpulmonata</taxon>
        <taxon>Sacoglossa</taxon>
        <taxon>Placobranchoidea</taxon>
        <taxon>Plakobranchidae</taxon>
        <taxon>Elysia</taxon>
    </lineage>
</organism>